<keyword evidence="2" id="KW-0479">Metal-binding</keyword>
<dbReference type="PANTHER" id="PTHR23305">
    <property type="entry name" value="OBG GTPASE FAMILY"/>
    <property type="match status" value="1"/>
</dbReference>
<sequence length="358" mass="40145">MLSIGIVGLPNVGKSTLFKALTNKQVDIQNYPFTTIDPNVGVVAVPDKRVDALALLSDSQKKIYATVEFIDIAGLVKGAAQGEGLGNKFLANIRETDAVVQIVRAFEDKNITHVHNRIDPAEDIDIINTELILADIETITKRTNATVRQAKTDKSVAAELSMLEKFKKWLDGGNILSKLELNEDEEQLAKELNLLTRKKFIYVINVSEQQLLTNWNMDENLKNTIGNSPYIVMCNKLELLLSENTEDEKKEFMTEFNLPESGLDRLIKIGYETLGLLTFFTTGKDETRAWTAHIGDPIPKASRAIHTDFEKLFIKAEVINWQTLLTAEGWGKAREKGVLKTVGRDYIIREGDVVEIKI</sequence>
<keyword evidence="3 6" id="KW-0547">Nucleotide-binding</keyword>
<dbReference type="PIRSF" id="PIRSF006641">
    <property type="entry name" value="CHP00092"/>
    <property type="match status" value="1"/>
</dbReference>
<dbReference type="Gene3D" id="3.10.20.30">
    <property type="match status" value="1"/>
</dbReference>
<dbReference type="GO" id="GO:0016887">
    <property type="term" value="F:ATP hydrolysis activity"/>
    <property type="evidence" value="ECO:0007669"/>
    <property type="project" value="UniProtKB-UniRule"/>
</dbReference>
<evidence type="ECO:0000313" key="8">
    <source>
        <dbReference type="EMBL" id="KKS23719.1"/>
    </source>
</evidence>
<dbReference type="FunFam" id="3.10.20.30:FF:000029">
    <property type="entry name" value="Obg-like ATPase 1"/>
    <property type="match status" value="1"/>
</dbReference>
<name>A0A0G0XFT0_9BACT</name>
<comment type="cofactor">
    <cofactor evidence="1">
        <name>Mg(2+)</name>
        <dbReference type="ChEBI" id="CHEBI:18420"/>
    </cofactor>
</comment>
<gene>
    <name evidence="6" type="primary">ychF</name>
    <name evidence="8" type="ORF">UU83_C0042G0005</name>
</gene>
<dbReference type="PANTHER" id="PTHR23305:SF18">
    <property type="entry name" value="OBG-TYPE G DOMAIN-CONTAINING PROTEIN"/>
    <property type="match status" value="1"/>
</dbReference>
<dbReference type="PRINTS" id="PR00326">
    <property type="entry name" value="GTP1OBG"/>
</dbReference>
<dbReference type="InterPro" id="IPR012675">
    <property type="entry name" value="Beta-grasp_dom_sf"/>
</dbReference>
<dbReference type="PROSITE" id="PS51710">
    <property type="entry name" value="G_OBG"/>
    <property type="match status" value="1"/>
</dbReference>
<dbReference type="InterPro" id="IPR031167">
    <property type="entry name" value="G_OBG"/>
</dbReference>
<dbReference type="GO" id="GO:0046872">
    <property type="term" value="F:metal ion binding"/>
    <property type="evidence" value="ECO:0007669"/>
    <property type="project" value="UniProtKB-KW"/>
</dbReference>
<dbReference type="InterPro" id="IPR006073">
    <property type="entry name" value="GTP-bd"/>
</dbReference>
<dbReference type="InterPro" id="IPR041706">
    <property type="entry name" value="YchF_N"/>
</dbReference>
<dbReference type="SUPFAM" id="SSF52540">
    <property type="entry name" value="P-loop containing nucleoside triphosphate hydrolases"/>
    <property type="match status" value="1"/>
</dbReference>
<dbReference type="Gene3D" id="1.10.150.300">
    <property type="entry name" value="TGS-like domain"/>
    <property type="match status" value="1"/>
</dbReference>
<evidence type="ECO:0000256" key="6">
    <source>
        <dbReference type="HAMAP-Rule" id="MF_00944"/>
    </source>
</evidence>
<organism evidence="8 9">
    <name type="scientific">Candidatus Jorgensenbacteria bacterium GW2011_GWF2_41_8</name>
    <dbReference type="NCBI Taxonomy" id="1618667"/>
    <lineage>
        <taxon>Bacteria</taxon>
        <taxon>Candidatus Joergenseniibacteriota</taxon>
    </lineage>
</organism>
<evidence type="ECO:0000313" key="9">
    <source>
        <dbReference type="Proteomes" id="UP000033856"/>
    </source>
</evidence>
<dbReference type="GO" id="GO:0005737">
    <property type="term" value="C:cytoplasm"/>
    <property type="evidence" value="ECO:0007669"/>
    <property type="project" value="TreeGrafter"/>
</dbReference>
<dbReference type="GO" id="GO:0005525">
    <property type="term" value="F:GTP binding"/>
    <property type="evidence" value="ECO:0007669"/>
    <property type="project" value="InterPro"/>
</dbReference>
<proteinExistence type="inferred from homology"/>
<evidence type="ECO:0000256" key="1">
    <source>
        <dbReference type="ARBA" id="ARBA00001946"/>
    </source>
</evidence>
<comment type="caution">
    <text evidence="8">The sequence shown here is derived from an EMBL/GenBank/DDBJ whole genome shotgun (WGS) entry which is preliminary data.</text>
</comment>
<dbReference type="PATRIC" id="fig|1618667.3.peg.578"/>
<dbReference type="InterPro" id="IPR004396">
    <property type="entry name" value="ATPase_YchF/OLA1"/>
</dbReference>
<reference evidence="8 9" key="1">
    <citation type="journal article" date="2015" name="Nature">
        <title>rRNA introns, odd ribosomes, and small enigmatic genomes across a large radiation of phyla.</title>
        <authorList>
            <person name="Brown C.T."/>
            <person name="Hug L.A."/>
            <person name="Thomas B.C."/>
            <person name="Sharon I."/>
            <person name="Castelle C.J."/>
            <person name="Singh A."/>
            <person name="Wilkins M.J."/>
            <person name="Williams K.H."/>
            <person name="Banfield J.F."/>
        </authorList>
    </citation>
    <scope>NUCLEOTIDE SEQUENCE [LARGE SCALE GENOMIC DNA]</scope>
</reference>
<dbReference type="HAMAP" id="MF_00944">
    <property type="entry name" value="YchF_OLA1_ATPase"/>
    <property type="match status" value="1"/>
</dbReference>
<keyword evidence="5" id="KW-0460">Magnesium</keyword>
<protein>
    <recommendedName>
        <fullName evidence="6">Ribosome-binding ATPase YchF</fullName>
    </recommendedName>
</protein>
<dbReference type="InterPro" id="IPR023192">
    <property type="entry name" value="TGS-like_dom_sf"/>
</dbReference>
<dbReference type="Pfam" id="PF06071">
    <property type="entry name" value="YchF-GTPase_C"/>
    <property type="match status" value="1"/>
</dbReference>
<dbReference type="SUPFAM" id="SSF81271">
    <property type="entry name" value="TGS-like"/>
    <property type="match status" value="1"/>
</dbReference>
<evidence type="ECO:0000256" key="5">
    <source>
        <dbReference type="ARBA" id="ARBA00022842"/>
    </source>
</evidence>
<dbReference type="Pfam" id="PF01926">
    <property type="entry name" value="MMR_HSR1"/>
    <property type="match status" value="1"/>
</dbReference>
<dbReference type="GO" id="GO:0005524">
    <property type="term" value="F:ATP binding"/>
    <property type="evidence" value="ECO:0007669"/>
    <property type="project" value="UniProtKB-UniRule"/>
</dbReference>
<feature type="domain" description="OBG-type G" evidence="7">
    <location>
        <begin position="2"/>
        <end position="253"/>
    </location>
</feature>
<dbReference type="GO" id="GO:0043023">
    <property type="term" value="F:ribosomal large subunit binding"/>
    <property type="evidence" value="ECO:0007669"/>
    <property type="project" value="UniProtKB-UniRule"/>
</dbReference>
<feature type="binding site" evidence="6">
    <location>
        <begin position="11"/>
        <end position="16"/>
    </location>
    <ligand>
        <name>ATP</name>
        <dbReference type="ChEBI" id="CHEBI:30616"/>
    </ligand>
</feature>
<dbReference type="CDD" id="cd01900">
    <property type="entry name" value="YchF"/>
    <property type="match status" value="1"/>
</dbReference>
<evidence type="ECO:0000256" key="3">
    <source>
        <dbReference type="ARBA" id="ARBA00022741"/>
    </source>
</evidence>
<evidence type="ECO:0000259" key="7">
    <source>
        <dbReference type="PROSITE" id="PS51710"/>
    </source>
</evidence>
<comment type="function">
    <text evidence="6">ATPase that binds to both the 70S ribosome and the 50S ribosomal subunit in a nucleotide-independent manner.</text>
</comment>
<dbReference type="InterPro" id="IPR012676">
    <property type="entry name" value="TGS-like"/>
</dbReference>
<dbReference type="EMBL" id="LCCD01000042">
    <property type="protein sequence ID" value="KKS23719.1"/>
    <property type="molecule type" value="Genomic_DNA"/>
</dbReference>
<dbReference type="InterPro" id="IPR027417">
    <property type="entry name" value="P-loop_NTPase"/>
</dbReference>
<dbReference type="Proteomes" id="UP000033856">
    <property type="component" value="Unassembled WGS sequence"/>
</dbReference>
<evidence type="ECO:0000256" key="4">
    <source>
        <dbReference type="ARBA" id="ARBA00022840"/>
    </source>
</evidence>
<keyword evidence="4 6" id="KW-0067">ATP-binding</keyword>
<dbReference type="NCBIfam" id="TIGR00092">
    <property type="entry name" value="redox-regulated ATPase YchF"/>
    <property type="match status" value="1"/>
</dbReference>
<dbReference type="InterPro" id="IPR013029">
    <property type="entry name" value="YchF_C"/>
</dbReference>
<comment type="similarity">
    <text evidence="6">Belongs to the TRAFAC class OBG-HflX-like GTPase superfamily. OBG GTPase family. YchF/OLA1 subfamily.</text>
</comment>
<evidence type="ECO:0000256" key="2">
    <source>
        <dbReference type="ARBA" id="ARBA00022723"/>
    </source>
</evidence>
<accession>A0A0G0XFT0</accession>
<dbReference type="FunFam" id="1.10.150.300:FF:000001">
    <property type="entry name" value="Ribosome-binding ATPase YchF"/>
    <property type="match status" value="1"/>
</dbReference>
<dbReference type="Gene3D" id="3.40.50.300">
    <property type="entry name" value="P-loop containing nucleotide triphosphate hydrolases"/>
    <property type="match status" value="1"/>
</dbReference>
<dbReference type="AlphaFoldDB" id="A0A0G0XFT0"/>